<proteinExistence type="inferred from homology"/>
<evidence type="ECO:0000256" key="4">
    <source>
        <dbReference type="ARBA" id="ARBA00022490"/>
    </source>
</evidence>
<gene>
    <name evidence="7" type="ORF">R2Q92_07760</name>
</gene>
<organism evidence="7 8">
    <name type="scientific">Microbacterium aquimaris</name>
    <dbReference type="NCBI Taxonomy" id="459816"/>
    <lineage>
        <taxon>Bacteria</taxon>
        <taxon>Bacillati</taxon>
        <taxon>Actinomycetota</taxon>
        <taxon>Actinomycetes</taxon>
        <taxon>Micrococcales</taxon>
        <taxon>Microbacteriaceae</taxon>
        <taxon>Microbacterium</taxon>
    </lineage>
</organism>
<evidence type="ECO:0000256" key="3">
    <source>
        <dbReference type="ARBA" id="ARBA00018111"/>
    </source>
</evidence>
<feature type="compositionally biased region" description="Basic and acidic residues" evidence="5">
    <location>
        <begin position="1"/>
        <end position="16"/>
    </location>
</feature>
<protein>
    <recommendedName>
        <fullName evidence="3">Regulatory protein RecX</fullName>
    </recommendedName>
</protein>
<evidence type="ECO:0000313" key="7">
    <source>
        <dbReference type="EMBL" id="MDZ8161735.1"/>
    </source>
</evidence>
<evidence type="ECO:0000256" key="2">
    <source>
        <dbReference type="ARBA" id="ARBA00009695"/>
    </source>
</evidence>
<dbReference type="RefSeq" id="WP_194425214.1">
    <property type="nucleotide sequence ID" value="NZ_BAAAPT010000001.1"/>
</dbReference>
<reference evidence="7 8" key="1">
    <citation type="submission" date="2023-10" db="EMBL/GenBank/DDBJ databases">
        <title>Microbacterium xanthum sp. nov., isolated from seaweed.</title>
        <authorList>
            <person name="Lee S.D."/>
        </authorList>
    </citation>
    <scope>NUCLEOTIDE SEQUENCE [LARGE SCALE GENOMIC DNA]</scope>
    <source>
        <strain evidence="7 8">KCTC 19124</strain>
    </source>
</reference>
<dbReference type="Proteomes" id="UP001291912">
    <property type="component" value="Unassembled WGS sequence"/>
</dbReference>
<evidence type="ECO:0000256" key="5">
    <source>
        <dbReference type="SAM" id="MobiDB-lite"/>
    </source>
</evidence>
<dbReference type="Pfam" id="PF02631">
    <property type="entry name" value="RecX_HTH2"/>
    <property type="match status" value="1"/>
</dbReference>
<dbReference type="Gene3D" id="1.10.10.10">
    <property type="entry name" value="Winged helix-like DNA-binding domain superfamily/Winged helix DNA-binding domain"/>
    <property type="match status" value="1"/>
</dbReference>
<name>A0ABU5N6P6_9MICO</name>
<comment type="similarity">
    <text evidence="2">Belongs to the RecX family.</text>
</comment>
<feature type="domain" description="RecX second three-helical" evidence="6">
    <location>
        <begin position="141"/>
        <end position="182"/>
    </location>
</feature>
<feature type="region of interest" description="Disordered" evidence="5">
    <location>
        <begin position="1"/>
        <end position="94"/>
    </location>
</feature>
<sequence length="249" mass="26679">MVRFIDDGGADADEHLAPVTPLFGRASDAVPPAPARDGGGADRSTRDVAAGWDRTWTSDPAVDGGRARTKSGLSRERAAPAGPPESADQARAAAEKELLRKLRGKPLSISEARTVLGAHDDLDEKAAAAIIDAACRRGYLDDAALAEHLIHLAVDRKGQGRTAIALALQKRRIPRDVIDAALQELPDDDAERAMEFARTKARQLDRVESDVALRRLVGQLSRRGYNGSIAMDAARRALAEHRSGGVRFS</sequence>
<comment type="caution">
    <text evidence="7">The sequence shown here is derived from an EMBL/GenBank/DDBJ whole genome shotgun (WGS) entry which is preliminary data.</text>
</comment>
<evidence type="ECO:0000313" key="8">
    <source>
        <dbReference type="Proteomes" id="UP001291912"/>
    </source>
</evidence>
<evidence type="ECO:0000259" key="6">
    <source>
        <dbReference type="Pfam" id="PF02631"/>
    </source>
</evidence>
<dbReference type="InterPro" id="IPR036388">
    <property type="entry name" value="WH-like_DNA-bd_sf"/>
</dbReference>
<dbReference type="InterPro" id="IPR053924">
    <property type="entry name" value="RecX_HTH_2nd"/>
</dbReference>
<accession>A0ABU5N6P6</accession>
<evidence type="ECO:0000256" key="1">
    <source>
        <dbReference type="ARBA" id="ARBA00004496"/>
    </source>
</evidence>
<dbReference type="PANTHER" id="PTHR33602">
    <property type="entry name" value="REGULATORY PROTEIN RECX FAMILY PROTEIN"/>
    <property type="match status" value="1"/>
</dbReference>
<dbReference type="InterPro" id="IPR003783">
    <property type="entry name" value="Regulatory_RecX"/>
</dbReference>
<dbReference type="PANTHER" id="PTHR33602:SF1">
    <property type="entry name" value="REGULATORY PROTEIN RECX FAMILY PROTEIN"/>
    <property type="match status" value="1"/>
</dbReference>
<keyword evidence="4" id="KW-0963">Cytoplasm</keyword>
<comment type="subcellular location">
    <subcellularLocation>
        <location evidence="1">Cytoplasm</location>
    </subcellularLocation>
</comment>
<keyword evidence="8" id="KW-1185">Reference proteome</keyword>
<dbReference type="EMBL" id="JAWJYN010000001">
    <property type="protein sequence ID" value="MDZ8161735.1"/>
    <property type="molecule type" value="Genomic_DNA"/>
</dbReference>